<dbReference type="PANTHER" id="PTHR24416:SF611">
    <property type="entry name" value="TYROSINE-PROTEIN KINASE TRANSMEMBRANE RECEPTOR ROR"/>
    <property type="match status" value="1"/>
</dbReference>
<protein>
    <submittedName>
        <fullName evidence="1">Kinase-like domain-containing protein</fullName>
    </submittedName>
</protein>
<dbReference type="InterPro" id="IPR000719">
    <property type="entry name" value="Prot_kinase_dom"/>
</dbReference>
<dbReference type="AlphaFoldDB" id="A0A2H5UIA4"/>
<dbReference type="PANTHER" id="PTHR24416">
    <property type="entry name" value="TYROSINE-PROTEIN KINASE RECEPTOR"/>
    <property type="match status" value="1"/>
</dbReference>
<dbReference type="EMBL" id="AUPC02000031">
    <property type="protein sequence ID" value="POG78650.1"/>
    <property type="molecule type" value="Genomic_DNA"/>
</dbReference>
<dbReference type="Proteomes" id="UP000018888">
    <property type="component" value="Unassembled WGS sequence"/>
</dbReference>
<dbReference type="PROSITE" id="PS50011">
    <property type="entry name" value="PROTEIN_KINASE_DOM"/>
    <property type="match status" value="1"/>
</dbReference>
<comment type="caution">
    <text evidence="1">The sequence shown here is derived from an EMBL/GenBank/DDBJ whole genome shotgun (WGS) entry which is preliminary data.</text>
</comment>
<dbReference type="InterPro" id="IPR001245">
    <property type="entry name" value="Ser-Thr/Tyr_kinase_cat_dom"/>
</dbReference>
<proteinExistence type="predicted"/>
<gene>
    <name evidence="1" type="ORF">GLOIN_2v1852629</name>
</gene>
<dbReference type="InterPro" id="IPR011009">
    <property type="entry name" value="Kinase-like_dom_sf"/>
</dbReference>
<reference evidence="1 2" key="2">
    <citation type="journal article" date="2018" name="New Phytol.">
        <title>High intraspecific genome diversity in the model arbuscular mycorrhizal symbiont Rhizophagus irregularis.</title>
        <authorList>
            <person name="Chen E.C.H."/>
            <person name="Morin E."/>
            <person name="Beaudet D."/>
            <person name="Noel J."/>
            <person name="Yildirir G."/>
            <person name="Ndikumana S."/>
            <person name="Charron P."/>
            <person name="St-Onge C."/>
            <person name="Giorgi J."/>
            <person name="Kruger M."/>
            <person name="Marton T."/>
            <person name="Ropars J."/>
            <person name="Grigoriev I.V."/>
            <person name="Hainaut M."/>
            <person name="Henrissat B."/>
            <person name="Roux C."/>
            <person name="Martin F."/>
            <person name="Corradi N."/>
        </authorList>
    </citation>
    <scope>NUCLEOTIDE SEQUENCE [LARGE SCALE GENOMIC DNA]</scope>
    <source>
        <strain evidence="1 2">DAOM 197198</strain>
    </source>
</reference>
<dbReference type="GO" id="GO:0005886">
    <property type="term" value="C:plasma membrane"/>
    <property type="evidence" value="ECO:0007669"/>
    <property type="project" value="TreeGrafter"/>
</dbReference>
<sequence length="482" mass="56396">MKETKLSDDVFEQIKDFVRWKLTEEQKSLLNKLILNEELKNCYLKYGLCEECKQPESYYDWCYYCKSKCFKQNFKNWTSGNHVVDKFIQVQLKAKNKTQVLEWIEYDRFGDIEYLAKGGFGTTFKTIWKDGYISDWNSNNNQWDRSGEENVALKCLHNSQDITTEFLREVESNILVSSVDGCIVRCFGITKEPKTNNFMMVMELKEGNLRQYLNDNFTLFNWEQKLLNIGRIANGLKEIHDKGLIHRDFHCGNILRDHHNEAFITDLGLCQPASTEPYQSDNKKIYGVLPYVAPEVLRRKEYTQASDIYGFGIIAYEICTGLPPYHDIAHDEFLAMKVCQGLRPKVNYKIPQIIFDIINKCWNAEPSKRPEIKELYKLLWDINLVDVIKEDSIIYKQIKEAEEINKKLPSTVQSSSLSTSNFSYTTHPKAVYTSRLLDFKNLPEPKNANIDYSSNSFETEYSESIRMDFTKLDINSKDKRID</sequence>
<dbReference type="SUPFAM" id="SSF56112">
    <property type="entry name" value="Protein kinase-like (PK-like)"/>
    <property type="match status" value="1"/>
</dbReference>
<dbReference type="GO" id="GO:0043235">
    <property type="term" value="C:receptor complex"/>
    <property type="evidence" value="ECO:0007669"/>
    <property type="project" value="TreeGrafter"/>
</dbReference>
<evidence type="ECO:0000313" key="2">
    <source>
        <dbReference type="Proteomes" id="UP000018888"/>
    </source>
</evidence>
<dbReference type="Pfam" id="PF07714">
    <property type="entry name" value="PK_Tyr_Ser-Thr"/>
    <property type="match status" value="1"/>
</dbReference>
<organism evidence="1 2">
    <name type="scientific">Rhizophagus irregularis (strain DAOM 181602 / DAOM 197198 / MUCL 43194)</name>
    <name type="common">Arbuscular mycorrhizal fungus</name>
    <name type="synonym">Glomus intraradices</name>
    <dbReference type="NCBI Taxonomy" id="747089"/>
    <lineage>
        <taxon>Eukaryota</taxon>
        <taxon>Fungi</taxon>
        <taxon>Fungi incertae sedis</taxon>
        <taxon>Mucoromycota</taxon>
        <taxon>Glomeromycotina</taxon>
        <taxon>Glomeromycetes</taxon>
        <taxon>Glomerales</taxon>
        <taxon>Glomeraceae</taxon>
        <taxon>Rhizophagus</taxon>
    </lineage>
</organism>
<keyword evidence="2" id="KW-1185">Reference proteome</keyword>
<evidence type="ECO:0000313" key="1">
    <source>
        <dbReference type="EMBL" id="POG78650.1"/>
    </source>
</evidence>
<dbReference type="InterPro" id="IPR050122">
    <property type="entry name" value="RTK"/>
</dbReference>
<dbReference type="VEuPathDB" id="FungiDB:RhiirFUN_021293"/>
<dbReference type="Gene3D" id="1.10.510.10">
    <property type="entry name" value="Transferase(Phosphotransferase) domain 1"/>
    <property type="match status" value="1"/>
</dbReference>
<dbReference type="GO" id="GO:0007169">
    <property type="term" value="P:cell surface receptor protein tyrosine kinase signaling pathway"/>
    <property type="evidence" value="ECO:0007669"/>
    <property type="project" value="TreeGrafter"/>
</dbReference>
<dbReference type="GO" id="GO:0004714">
    <property type="term" value="F:transmembrane receptor protein tyrosine kinase activity"/>
    <property type="evidence" value="ECO:0007669"/>
    <property type="project" value="TreeGrafter"/>
</dbReference>
<name>A0A2H5UIA4_RHIID</name>
<accession>A0A2H5UIA4</accession>
<dbReference type="GO" id="GO:0005524">
    <property type="term" value="F:ATP binding"/>
    <property type="evidence" value="ECO:0007669"/>
    <property type="project" value="InterPro"/>
</dbReference>
<reference evidence="1 2" key="1">
    <citation type="journal article" date="2013" name="Proc. Natl. Acad. Sci. U.S.A.">
        <title>Genome of an arbuscular mycorrhizal fungus provides insight into the oldest plant symbiosis.</title>
        <authorList>
            <person name="Tisserant E."/>
            <person name="Malbreil M."/>
            <person name="Kuo A."/>
            <person name="Kohler A."/>
            <person name="Symeonidi A."/>
            <person name="Balestrini R."/>
            <person name="Charron P."/>
            <person name="Duensing N."/>
            <person name="Frei Dit Frey N."/>
            <person name="Gianinazzi-Pearson V."/>
            <person name="Gilbert L.B."/>
            <person name="Handa Y."/>
            <person name="Herr J.R."/>
            <person name="Hijri M."/>
            <person name="Koul R."/>
            <person name="Kawaguchi M."/>
            <person name="Krajinski F."/>
            <person name="Lammers P.J."/>
            <person name="Masclaux F.G."/>
            <person name="Murat C."/>
            <person name="Morin E."/>
            <person name="Ndikumana S."/>
            <person name="Pagni M."/>
            <person name="Petitpierre D."/>
            <person name="Requena N."/>
            <person name="Rosikiewicz P."/>
            <person name="Riley R."/>
            <person name="Saito K."/>
            <person name="San Clemente H."/>
            <person name="Shapiro H."/>
            <person name="van Tuinen D."/>
            <person name="Becard G."/>
            <person name="Bonfante P."/>
            <person name="Paszkowski U."/>
            <person name="Shachar-Hill Y.Y."/>
            <person name="Tuskan G.A."/>
            <person name="Young P.W."/>
            <person name="Sanders I.R."/>
            <person name="Henrissat B."/>
            <person name="Rensing S.A."/>
            <person name="Grigoriev I.V."/>
            <person name="Corradi N."/>
            <person name="Roux C."/>
            <person name="Martin F."/>
        </authorList>
    </citation>
    <scope>NUCLEOTIDE SEQUENCE [LARGE SCALE GENOMIC DNA]</scope>
    <source>
        <strain evidence="1 2">DAOM 197198</strain>
    </source>
</reference>